<feature type="region of interest" description="Disordered" evidence="1">
    <location>
        <begin position="132"/>
        <end position="164"/>
    </location>
</feature>
<proteinExistence type="predicted"/>
<keyword evidence="2" id="KW-1133">Transmembrane helix</keyword>
<name>A0ABV1RMQ4_9ALTE</name>
<keyword evidence="2" id="KW-0472">Membrane</keyword>
<feature type="transmembrane region" description="Helical" evidence="2">
    <location>
        <begin position="76"/>
        <end position="101"/>
    </location>
</feature>
<dbReference type="RefSeq" id="WP_143871296.1">
    <property type="nucleotide sequence ID" value="NZ_CP041660.1"/>
</dbReference>
<sequence length="164" mass="17795">MVFKLFLLFVVMPIAEIAVLLHVGELIGGWTTFFIVIVTAIVGAHLVRAQGLAALAEIKSKSAQGVLPADSITEGLMILVAGVLLVTPGFITDAIGFLLTLPITRKPLAKIFLSQLGPKLFTQTVYASHHHGQPFSQDSVEDDPARPRNKSNNVIEGEWQRKDN</sequence>
<protein>
    <submittedName>
        <fullName evidence="3">FxsA family protein</fullName>
    </submittedName>
</protein>
<keyword evidence="4" id="KW-1185">Reference proteome</keyword>
<gene>
    <name evidence="3" type="ORF">ABS311_19970</name>
</gene>
<accession>A0ABV1RMQ4</accession>
<dbReference type="Pfam" id="PF04186">
    <property type="entry name" value="FxsA"/>
    <property type="match status" value="1"/>
</dbReference>
<comment type="caution">
    <text evidence="3">The sequence shown here is derived from an EMBL/GenBank/DDBJ whole genome shotgun (WGS) entry which is preliminary data.</text>
</comment>
<keyword evidence="2" id="KW-0812">Transmembrane</keyword>
<evidence type="ECO:0000313" key="3">
    <source>
        <dbReference type="EMBL" id="MER2494160.1"/>
    </source>
</evidence>
<evidence type="ECO:0000256" key="1">
    <source>
        <dbReference type="SAM" id="MobiDB-lite"/>
    </source>
</evidence>
<evidence type="ECO:0000313" key="4">
    <source>
        <dbReference type="Proteomes" id="UP001467690"/>
    </source>
</evidence>
<dbReference type="PANTHER" id="PTHR35335">
    <property type="entry name" value="UPF0716 PROTEIN FXSA"/>
    <property type="match status" value="1"/>
</dbReference>
<dbReference type="NCBIfam" id="NF008528">
    <property type="entry name" value="PRK11463.1-2"/>
    <property type="match status" value="1"/>
</dbReference>
<evidence type="ECO:0000256" key="2">
    <source>
        <dbReference type="SAM" id="Phobius"/>
    </source>
</evidence>
<feature type="transmembrane region" description="Helical" evidence="2">
    <location>
        <begin position="30"/>
        <end position="56"/>
    </location>
</feature>
<organism evidence="3 4">
    <name type="scientific">Catenovulum sediminis</name>
    <dbReference type="NCBI Taxonomy" id="1740262"/>
    <lineage>
        <taxon>Bacteria</taxon>
        <taxon>Pseudomonadati</taxon>
        <taxon>Pseudomonadota</taxon>
        <taxon>Gammaproteobacteria</taxon>
        <taxon>Alteromonadales</taxon>
        <taxon>Alteromonadaceae</taxon>
        <taxon>Catenovulum</taxon>
    </lineage>
</organism>
<reference evidence="3 4" key="1">
    <citation type="submission" date="2024-06" db="EMBL/GenBank/DDBJ databases">
        <authorList>
            <person name="Chen R.Y."/>
        </authorList>
    </citation>
    <scope>NUCLEOTIDE SEQUENCE [LARGE SCALE GENOMIC DNA]</scope>
    <source>
        <strain evidence="3 4">D2</strain>
    </source>
</reference>
<dbReference type="InterPro" id="IPR007313">
    <property type="entry name" value="FxsA"/>
</dbReference>
<dbReference type="Proteomes" id="UP001467690">
    <property type="component" value="Unassembled WGS sequence"/>
</dbReference>
<feature type="transmembrane region" description="Helical" evidence="2">
    <location>
        <begin position="6"/>
        <end position="23"/>
    </location>
</feature>
<dbReference type="EMBL" id="JBELOE010000284">
    <property type="protein sequence ID" value="MER2494160.1"/>
    <property type="molecule type" value="Genomic_DNA"/>
</dbReference>
<dbReference type="PANTHER" id="PTHR35335:SF1">
    <property type="entry name" value="UPF0716 PROTEIN FXSA"/>
    <property type="match status" value="1"/>
</dbReference>